<organism evidence="6">
    <name type="scientific">mine drainage metagenome</name>
    <dbReference type="NCBI Taxonomy" id="410659"/>
    <lineage>
        <taxon>unclassified sequences</taxon>
        <taxon>metagenomes</taxon>
        <taxon>ecological metagenomes</taxon>
    </lineage>
</organism>
<dbReference type="PANTHER" id="PTHR34606">
    <property type="entry name" value="BON DOMAIN-CONTAINING PROTEIN"/>
    <property type="match status" value="1"/>
</dbReference>
<gene>
    <name evidence="6" type="primary">osmY_7</name>
    <name evidence="6" type="ORF">GALL_130770</name>
</gene>
<dbReference type="PANTHER" id="PTHR34606:SF16">
    <property type="entry name" value="BON DOMAIN-CONTAINING PROTEIN"/>
    <property type="match status" value="1"/>
</dbReference>
<comment type="subcellular location">
    <subcellularLocation>
        <location evidence="1">Periplasm</location>
    </subcellularLocation>
</comment>
<sequence length="103" mass="11150">MKQLKYFAVLFMTVALLSSFGCASTATKESTGEYFDDSVVTTKVKDALFSESTLKSSEINVETYKGIVQLSGFVSSQANMDKAVEIASGVKGVQSVKNDMQKK</sequence>
<keyword evidence="3" id="KW-0677">Repeat</keyword>
<evidence type="ECO:0000313" key="6">
    <source>
        <dbReference type="EMBL" id="OIR04693.1"/>
    </source>
</evidence>
<dbReference type="AlphaFoldDB" id="A0A1J5SKP8"/>
<dbReference type="PROSITE" id="PS50914">
    <property type="entry name" value="BON"/>
    <property type="match status" value="1"/>
</dbReference>
<dbReference type="Gene3D" id="3.30.1340.30">
    <property type="match status" value="1"/>
</dbReference>
<name>A0A1J5SKP8_9ZZZZ</name>
<protein>
    <submittedName>
        <fullName evidence="6">Osmotically-inducible protein Y</fullName>
    </submittedName>
</protein>
<evidence type="ECO:0000256" key="3">
    <source>
        <dbReference type="ARBA" id="ARBA00022737"/>
    </source>
</evidence>
<dbReference type="FunFam" id="3.30.1340.30:FF:000001">
    <property type="entry name" value="Molecular chaperone OsmY"/>
    <property type="match status" value="1"/>
</dbReference>
<evidence type="ECO:0000259" key="5">
    <source>
        <dbReference type="PROSITE" id="PS50914"/>
    </source>
</evidence>
<dbReference type="InterPro" id="IPR014004">
    <property type="entry name" value="Transpt-assoc_nodulatn_dom_bac"/>
</dbReference>
<dbReference type="Pfam" id="PF04972">
    <property type="entry name" value="BON"/>
    <property type="match status" value="1"/>
</dbReference>
<feature type="domain" description="BON" evidence="5">
    <location>
        <begin position="36"/>
        <end position="103"/>
    </location>
</feature>
<dbReference type="SMART" id="SM00749">
    <property type="entry name" value="BON"/>
    <property type="match status" value="1"/>
</dbReference>
<evidence type="ECO:0000256" key="1">
    <source>
        <dbReference type="ARBA" id="ARBA00004418"/>
    </source>
</evidence>
<evidence type="ECO:0000256" key="2">
    <source>
        <dbReference type="ARBA" id="ARBA00022729"/>
    </source>
</evidence>
<keyword evidence="2" id="KW-0732">Signal</keyword>
<comment type="caution">
    <text evidence="6">The sequence shown here is derived from an EMBL/GenBank/DDBJ whole genome shotgun (WGS) entry which is preliminary data.</text>
</comment>
<dbReference type="PROSITE" id="PS51257">
    <property type="entry name" value="PROKAR_LIPOPROTEIN"/>
    <property type="match status" value="1"/>
</dbReference>
<accession>A0A1J5SKP8</accession>
<proteinExistence type="predicted"/>
<dbReference type="GO" id="GO:0042597">
    <property type="term" value="C:periplasmic space"/>
    <property type="evidence" value="ECO:0007669"/>
    <property type="project" value="UniProtKB-SubCell"/>
</dbReference>
<reference evidence="6" key="1">
    <citation type="submission" date="2016-10" db="EMBL/GenBank/DDBJ databases">
        <title>Sequence of Gallionella enrichment culture.</title>
        <authorList>
            <person name="Poehlein A."/>
            <person name="Muehling M."/>
            <person name="Daniel R."/>
        </authorList>
    </citation>
    <scope>NUCLEOTIDE SEQUENCE</scope>
</reference>
<dbReference type="InterPro" id="IPR051686">
    <property type="entry name" value="Lipoprotein_DolP"/>
</dbReference>
<dbReference type="EMBL" id="MLJW01000055">
    <property type="protein sequence ID" value="OIR04693.1"/>
    <property type="molecule type" value="Genomic_DNA"/>
</dbReference>
<evidence type="ECO:0000256" key="4">
    <source>
        <dbReference type="ARBA" id="ARBA00022764"/>
    </source>
</evidence>
<keyword evidence="4" id="KW-0574">Periplasm</keyword>
<dbReference type="InterPro" id="IPR007055">
    <property type="entry name" value="BON_dom"/>
</dbReference>